<evidence type="ECO:0000256" key="3">
    <source>
        <dbReference type="ARBA" id="ARBA00022448"/>
    </source>
</evidence>
<keyword evidence="9" id="KW-0406">Ion transport</keyword>
<proteinExistence type="inferred from homology"/>
<evidence type="ECO:0000256" key="7">
    <source>
        <dbReference type="ARBA" id="ARBA00022989"/>
    </source>
</evidence>
<keyword evidence="15" id="KW-1185">Reference proteome</keyword>
<keyword evidence="5" id="KW-1003">Cell membrane</keyword>
<feature type="transmembrane region" description="Helical" evidence="12">
    <location>
        <begin position="70"/>
        <end position="89"/>
    </location>
</feature>
<keyword evidence="4" id="KW-0050">Antiport</keyword>
<evidence type="ECO:0000256" key="1">
    <source>
        <dbReference type="ARBA" id="ARBA00004651"/>
    </source>
</evidence>
<dbReference type="PANTHER" id="PTHR10110">
    <property type="entry name" value="SODIUM/HYDROGEN EXCHANGER"/>
    <property type="match status" value="1"/>
</dbReference>
<keyword evidence="7 12" id="KW-1133">Transmembrane helix</keyword>
<evidence type="ECO:0000256" key="5">
    <source>
        <dbReference type="ARBA" id="ARBA00022475"/>
    </source>
</evidence>
<feature type="transmembrane region" description="Helical" evidence="12">
    <location>
        <begin position="295"/>
        <end position="315"/>
    </location>
</feature>
<dbReference type="Gene3D" id="6.10.140.1330">
    <property type="match status" value="1"/>
</dbReference>
<evidence type="ECO:0000256" key="8">
    <source>
        <dbReference type="ARBA" id="ARBA00023053"/>
    </source>
</evidence>
<reference evidence="14 15" key="1">
    <citation type="submission" date="2020-08" db="EMBL/GenBank/DDBJ databases">
        <title>Genomic Encyclopedia of Type Strains, Phase IV (KMG-V): Genome sequencing to study the core and pangenomes of soil and plant-associated prokaryotes.</title>
        <authorList>
            <person name="Whitman W."/>
        </authorList>
    </citation>
    <scope>NUCLEOTIDE SEQUENCE [LARGE SCALE GENOMIC DNA]</scope>
    <source>
        <strain evidence="14 15">M8UP14</strain>
    </source>
</reference>
<feature type="transmembrane region" description="Helical" evidence="12">
    <location>
        <begin position="198"/>
        <end position="223"/>
    </location>
</feature>
<feature type="domain" description="Cation/H+ exchanger transmembrane" evidence="13">
    <location>
        <begin position="12"/>
        <end position="403"/>
    </location>
</feature>
<evidence type="ECO:0000256" key="10">
    <source>
        <dbReference type="ARBA" id="ARBA00023136"/>
    </source>
</evidence>
<dbReference type="AlphaFoldDB" id="A0A7W7ZDZ3"/>
<comment type="similarity">
    <text evidence="2">Belongs to the monovalent cation:proton antiporter 1 (CPA1) transporter (TC 2.A.36) family.</text>
</comment>
<protein>
    <submittedName>
        <fullName evidence="14">CPA1 family monovalent cation:H+ antiporter</fullName>
    </submittedName>
</protein>
<sequence length="415" mass="44284">MSKLELISLMVTTAALFGWVSRRWLRLPITIGTMLLTVITSLILLAVSARHPAVHTWAMGLVGAIDFENLILHGMLPLLLFAGSFLLDLEALSREKLLVTLLSLPGTLLAAAASAGLMWLLLPAIGLHTTWLACLFFGALISPTDPIAVLELLRRVGVPRNIQAQLAGESLFNDGVGAVLFIALLEASRGTQPTFVDVAGFLILKAGGGLLLGIALAWIASSLMRAVDAYQVEILMTIALALGGYAVAERLSISAPLEAVAAGIALRRFNLTHRHAEIAHESLDRFWEVIDEVQNAVLFVLLGLMILAIPFSGLALRSGGVAIVTVTLVRFAVIAFIVGIMRTIEPGYLSSIRTLSWGGLRGGLSLALALAVPLQQGRNWILVATYSVVLFSIVVQGGSMDLVLGKLKIKRKEAA</sequence>
<keyword evidence="3" id="KW-0813">Transport</keyword>
<dbReference type="GO" id="GO:0015385">
    <property type="term" value="F:sodium:proton antiporter activity"/>
    <property type="evidence" value="ECO:0007669"/>
    <property type="project" value="InterPro"/>
</dbReference>
<evidence type="ECO:0000256" key="12">
    <source>
        <dbReference type="SAM" id="Phobius"/>
    </source>
</evidence>
<dbReference type="EMBL" id="JACHIP010000004">
    <property type="protein sequence ID" value="MBB5058140.1"/>
    <property type="molecule type" value="Genomic_DNA"/>
</dbReference>
<comment type="caution">
    <text evidence="14">The sequence shown here is derived from an EMBL/GenBank/DDBJ whole genome shotgun (WGS) entry which is preliminary data.</text>
</comment>
<gene>
    <name evidence="14" type="ORF">HDF16_002854</name>
</gene>
<dbReference type="RefSeq" id="WP_184217594.1">
    <property type="nucleotide sequence ID" value="NZ_JACHIP010000004.1"/>
</dbReference>
<dbReference type="PANTHER" id="PTHR10110:SF195">
    <property type="entry name" value="NA(+)_H(+) ANTIPORTER NHAS2"/>
    <property type="match status" value="1"/>
</dbReference>
<dbReference type="GO" id="GO:0051453">
    <property type="term" value="P:regulation of intracellular pH"/>
    <property type="evidence" value="ECO:0007669"/>
    <property type="project" value="TreeGrafter"/>
</dbReference>
<feature type="transmembrane region" description="Helical" evidence="12">
    <location>
        <begin position="101"/>
        <end position="122"/>
    </location>
</feature>
<dbReference type="InterPro" id="IPR006153">
    <property type="entry name" value="Cation/H_exchanger_TM"/>
</dbReference>
<accession>A0A7W7ZDZ3</accession>
<comment type="subcellular location">
    <subcellularLocation>
        <location evidence="1">Cell membrane</location>
        <topology evidence="1">Multi-pass membrane protein</topology>
    </subcellularLocation>
</comment>
<dbReference type="InterPro" id="IPR018422">
    <property type="entry name" value="Cation/H_exchanger_CPA1"/>
</dbReference>
<evidence type="ECO:0000256" key="2">
    <source>
        <dbReference type="ARBA" id="ARBA00007367"/>
    </source>
</evidence>
<dbReference type="Proteomes" id="UP000540989">
    <property type="component" value="Unassembled WGS sequence"/>
</dbReference>
<evidence type="ECO:0000256" key="9">
    <source>
        <dbReference type="ARBA" id="ARBA00023065"/>
    </source>
</evidence>
<dbReference type="Pfam" id="PF00999">
    <property type="entry name" value="Na_H_Exchanger"/>
    <property type="match status" value="1"/>
</dbReference>
<feature type="transmembrane region" description="Helical" evidence="12">
    <location>
        <begin position="128"/>
        <end position="153"/>
    </location>
</feature>
<name>A0A7W7ZDZ3_9BACT</name>
<feature type="transmembrane region" description="Helical" evidence="12">
    <location>
        <begin position="380"/>
        <end position="404"/>
    </location>
</feature>
<feature type="transmembrane region" description="Helical" evidence="12">
    <location>
        <begin position="29"/>
        <end position="50"/>
    </location>
</feature>
<feature type="transmembrane region" description="Helical" evidence="12">
    <location>
        <begin position="6"/>
        <end position="22"/>
    </location>
</feature>
<evidence type="ECO:0000313" key="14">
    <source>
        <dbReference type="EMBL" id="MBB5058140.1"/>
    </source>
</evidence>
<feature type="transmembrane region" description="Helical" evidence="12">
    <location>
        <begin position="354"/>
        <end position="374"/>
    </location>
</feature>
<dbReference type="GO" id="GO:0098719">
    <property type="term" value="P:sodium ion import across plasma membrane"/>
    <property type="evidence" value="ECO:0007669"/>
    <property type="project" value="TreeGrafter"/>
</dbReference>
<organism evidence="14 15">
    <name type="scientific">Granulicella aggregans</name>
    <dbReference type="NCBI Taxonomy" id="474949"/>
    <lineage>
        <taxon>Bacteria</taxon>
        <taxon>Pseudomonadati</taxon>
        <taxon>Acidobacteriota</taxon>
        <taxon>Terriglobia</taxon>
        <taxon>Terriglobales</taxon>
        <taxon>Acidobacteriaceae</taxon>
        <taxon>Granulicella</taxon>
    </lineage>
</organism>
<evidence type="ECO:0000256" key="6">
    <source>
        <dbReference type="ARBA" id="ARBA00022692"/>
    </source>
</evidence>
<feature type="transmembrane region" description="Helical" evidence="12">
    <location>
        <begin position="321"/>
        <end position="342"/>
    </location>
</feature>
<evidence type="ECO:0000256" key="4">
    <source>
        <dbReference type="ARBA" id="ARBA00022449"/>
    </source>
</evidence>
<dbReference type="GO" id="GO:0015386">
    <property type="term" value="F:potassium:proton antiporter activity"/>
    <property type="evidence" value="ECO:0007669"/>
    <property type="project" value="TreeGrafter"/>
</dbReference>
<evidence type="ECO:0000313" key="15">
    <source>
        <dbReference type="Proteomes" id="UP000540989"/>
    </source>
</evidence>
<keyword evidence="11" id="KW-0739">Sodium transport</keyword>
<evidence type="ECO:0000259" key="13">
    <source>
        <dbReference type="Pfam" id="PF00999"/>
    </source>
</evidence>
<keyword evidence="10 12" id="KW-0472">Membrane</keyword>
<keyword evidence="8" id="KW-0915">Sodium</keyword>
<evidence type="ECO:0000256" key="11">
    <source>
        <dbReference type="ARBA" id="ARBA00023201"/>
    </source>
</evidence>
<dbReference type="GO" id="GO:0005886">
    <property type="term" value="C:plasma membrane"/>
    <property type="evidence" value="ECO:0007669"/>
    <property type="project" value="UniProtKB-SubCell"/>
</dbReference>
<keyword evidence="6 12" id="KW-0812">Transmembrane</keyword>